<evidence type="ECO:0000259" key="6">
    <source>
        <dbReference type="PROSITE" id="PS50054"/>
    </source>
</evidence>
<keyword evidence="4" id="KW-0904">Protein phosphatase</keyword>
<comment type="caution">
    <text evidence="8">The sequence shown here is derived from an EMBL/GenBank/DDBJ whole genome shotgun (WGS) entry which is preliminary data.</text>
</comment>
<feature type="domain" description="Tyrosine-protein phosphatase" evidence="6">
    <location>
        <begin position="2"/>
        <end position="143"/>
    </location>
</feature>
<gene>
    <name evidence="8" type="ORF">CYMTET_27362</name>
</gene>
<dbReference type="GO" id="GO:0008138">
    <property type="term" value="F:protein tyrosine/serine/threonine phosphatase activity"/>
    <property type="evidence" value="ECO:0007669"/>
    <property type="project" value="TreeGrafter"/>
</dbReference>
<dbReference type="EMBL" id="LGRX02014987">
    <property type="protein sequence ID" value="KAK3263862.1"/>
    <property type="molecule type" value="Genomic_DNA"/>
</dbReference>
<name>A0AAE0FQF1_9CHLO</name>
<evidence type="ECO:0000313" key="8">
    <source>
        <dbReference type="EMBL" id="KAK3263862.1"/>
    </source>
</evidence>
<accession>A0AAE0FQF1</accession>
<evidence type="ECO:0000313" key="9">
    <source>
        <dbReference type="Proteomes" id="UP001190700"/>
    </source>
</evidence>
<organism evidence="8 9">
    <name type="scientific">Cymbomonas tetramitiformis</name>
    <dbReference type="NCBI Taxonomy" id="36881"/>
    <lineage>
        <taxon>Eukaryota</taxon>
        <taxon>Viridiplantae</taxon>
        <taxon>Chlorophyta</taxon>
        <taxon>Pyramimonadophyceae</taxon>
        <taxon>Pyramimonadales</taxon>
        <taxon>Pyramimonadaceae</taxon>
        <taxon>Cymbomonas</taxon>
    </lineage>
</organism>
<proteinExistence type="inferred from homology"/>
<dbReference type="Proteomes" id="UP001190700">
    <property type="component" value="Unassembled WGS sequence"/>
</dbReference>
<dbReference type="InterPro" id="IPR029021">
    <property type="entry name" value="Prot-tyrosine_phosphatase-like"/>
</dbReference>
<dbReference type="AlphaFoldDB" id="A0AAE0FQF1"/>
<dbReference type="PROSITE" id="PS50054">
    <property type="entry name" value="TYR_PHOSPHATASE_DUAL"/>
    <property type="match status" value="1"/>
</dbReference>
<protein>
    <recommendedName>
        <fullName evidence="2">protein-tyrosine-phosphatase</fullName>
        <ecNumber evidence="2">3.1.3.48</ecNumber>
    </recommendedName>
</protein>
<dbReference type="PANTHER" id="PTHR45848">
    <property type="entry name" value="DUAL SPECIFICITY PROTEIN PHOSPHATASE 12 FAMILY MEMBER"/>
    <property type="match status" value="1"/>
</dbReference>
<dbReference type="PANTHER" id="PTHR45848:SF4">
    <property type="entry name" value="DUAL SPECIFICITY PROTEIN PHOSPHATASE 12"/>
    <property type="match status" value="1"/>
</dbReference>
<dbReference type="Pfam" id="PF00782">
    <property type="entry name" value="DSPc"/>
    <property type="match status" value="1"/>
</dbReference>
<dbReference type="SMART" id="SM00195">
    <property type="entry name" value="DSPc"/>
    <property type="match status" value="1"/>
</dbReference>
<dbReference type="InterPro" id="IPR016130">
    <property type="entry name" value="Tyr_Pase_AS"/>
</dbReference>
<dbReference type="GO" id="GO:0004725">
    <property type="term" value="F:protein tyrosine phosphatase activity"/>
    <property type="evidence" value="ECO:0007669"/>
    <property type="project" value="UniProtKB-EC"/>
</dbReference>
<feature type="region of interest" description="Disordered" evidence="5">
    <location>
        <begin position="231"/>
        <end position="263"/>
    </location>
</feature>
<evidence type="ECO:0000256" key="5">
    <source>
        <dbReference type="SAM" id="MobiDB-lite"/>
    </source>
</evidence>
<dbReference type="PROSITE" id="PS50056">
    <property type="entry name" value="TYR_PHOSPHATASE_2"/>
    <property type="match status" value="1"/>
</dbReference>
<dbReference type="EC" id="3.1.3.48" evidence="2"/>
<sequence>MAFAKRIRPGLYLGNREAAEACPKSVSHLLSLGCPLDSSKVPEHVARLAFDELLDSEDTNLLDNIPACTDFISKALATKKGCVLVHCEAGVSRSAAVIAAHLMRTEEMDLQFALEVIKAFRPSAEPNEGFCQQLELYAKMGYKLKVNHRDYKQFKAQQLVLKLQEEGYVDGALLPEVADTDMEQCKELYRCALLPEVADLDMEQCEELYRCRKCRQLLGCDLNTFPHAAGEGQGAFDHRKRDKRNGTGPHLRLAAPEIPALPANSAVQFTRRRFPSD</sequence>
<keyword evidence="3" id="KW-0378">Hydrolase</keyword>
<dbReference type="InterPro" id="IPR000340">
    <property type="entry name" value="Dual-sp_phosphatase_cat-dom"/>
</dbReference>
<evidence type="ECO:0000256" key="4">
    <source>
        <dbReference type="ARBA" id="ARBA00022912"/>
    </source>
</evidence>
<evidence type="ECO:0000256" key="3">
    <source>
        <dbReference type="ARBA" id="ARBA00022801"/>
    </source>
</evidence>
<dbReference type="InterPro" id="IPR000387">
    <property type="entry name" value="Tyr_Pase_dom"/>
</dbReference>
<dbReference type="Gene3D" id="3.90.190.10">
    <property type="entry name" value="Protein tyrosine phosphatase superfamily"/>
    <property type="match status" value="1"/>
</dbReference>
<dbReference type="PROSITE" id="PS00383">
    <property type="entry name" value="TYR_PHOSPHATASE_1"/>
    <property type="match status" value="1"/>
</dbReference>
<feature type="domain" description="Tyrosine specific protein phosphatases" evidence="7">
    <location>
        <begin position="69"/>
        <end position="124"/>
    </location>
</feature>
<evidence type="ECO:0000259" key="7">
    <source>
        <dbReference type="PROSITE" id="PS50056"/>
    </source>
</evidence>
<evidence type="ECO:0000256" key="1">
    <source>
        <dbReference type="ARBA" id="ARBA00008601"/>
    </source>
</evidence>
<evidence type="ECO:0000256" key="2">
    <source>
        <dbReference type="ARBA" id="ARBA00013064"/>
    </source>
</evidence>
<keyword evidence="9" id="KW-1185">Reference proteome</keyword>
<dbReference type="InterPro" id="IPR020422">
    <property type="entry name" value="TYR_PHOSPHATASE_DUAL_dom"/>
</dbReference>
<reference evidence="8 9" key="1">
    <citation type="journal article" date="2015" name="Genome Biol. Evol.">
        <title>Comparative Genomics of a Bacterivorous Green Alga Reveals Evolutionary Causalities and Consequences of Phago-Mixotrophic Mode of Nutrition.</title>
        <authorList>
            <person name="Burns J.A."/>
            <person name="Paasch A."/>
            <person name="Narechania A."/>
            <person name="Kim E."/>
        </authorList>
    </citation>
    <scope>NUCLEOTIDE SEQUENCE [LARGE SCALE GENOMIC DNA]</scope>
    <source>
        <strain evidence="8 9">PLY_AMNH</strain>
    </source>
</reference>
<comment type="similarity">
    <text evidence="1">Belongs to the protein-tyrosine phosphatase family. Non-receptor class dual specificity subfamily.</text>
</comment>
<dbReference type="SUPFAM" id="SSF52799">
    <property type="entry name" value="(Phosphotyrosine protein) phosphatases II"/>
    <property type="match status" value="1"/>
</dbReference>